<comment type="caution">
    <text evidence="17">The sequence shown here is derived from an EMBL/GenBank/DDBJ whole genome shotgun (WGS) entry which is preliminary data.</text>
</comment>
<dbReference type="EMBL" id="QEFC01000213">
    <property type="protein sequence ID" value="KAE9465929.1"/>
    <property type="molecule type" value="Genomic_DNA"/>
</dbReference>
<keyword evidence="5" id="KW-0349">Heme</keyword>
<proteinExistence type="inferred from homology"/>
<dbReference type="Gene3D" id="1.25.40.10">
    <property type="entry name" value="Tetratricopeptide repeat domain"/>
    <property type="match status" value="1"/>
</dbReference>
<evidence type="ECO:0000256" key="2">
    <source>
        <dbReference type="ARBA" id="ARBA00001970"/>
    </source>
</evidence>
<feature type="repeat" description="PPR" evidence="14">
    <location>
        <begin position="57"/>
        <end position="91"/>
    </location>
</feature>
<feature type="non-terminal residue" evidence="17">
    <location>
        <position position="1"/>
    </location>
</feature>
<evidence type="ECO:0000256" key="15">
    <source>
        <dbReference type="RuleBase" id="RU004241"/>
    </source>
</evidence>
<evidence type="ECO:0000256" key="11">
    <source>
        <dbReference type="PIRSR" id="PIRSR600823-1"/>
    </source>
</evidence>
<keyword evidence="10" id="KW-0408">Iron</keyword>
<evidence type="ECO:0000259" key="16">
    <source>
        <dbReference type="PROSITE" id="PS50873"/>
    </source>
</evidence>
<dbReference type="AlphaFoldDB" id="A0A6A4MGM2"/>
<keyword evidence="8 12" id="KW-0106">Calcium</keyword>
<dbReference type="InterPro" id="IPR002016">
    <property type="entry name" value="Haem_peroxidase"/>
</dbReference>
<sequence length="258" mass="28759">MALLFLPNCLARSMFDPPHEKHNPVRNKTGLKDLYLSLGSGSISYARLCCDSVINREHVTWKSMIEGCGAHGLGFEALQFFRQMVEEGMEPNNSEWDSGKLNEELLGRSGNGHLDLQDRVAKAKDSSEEINIRKEIVDFHGEMVLLENYSALNYTGQGGLKTGFYSSSCPKAEEIIRATVEAHFNKDPTIAAGLLRLHFHDCFVQNYAGSIRGLLGLRFDLEFPKAMIKMSGIEVKIGHRGKFGRCAQSSSGSKWEEL</sequence>
<keyword evidence="6 12" id="KW-0479">Metal-binding</keyword>
<dbReference type="InterPro" id="IPR010255">
    <property type="entry name" value="Haem_peroxidase_sf"/>
</dbReference>
<evidence type="ECO:0000256" key="12">
    <source>
        <dbReference type="PIRSR" id="PIRSR600823-3"/>
    </source>
</evidence>
<dbReference type="InterPro" id="IPR002885">
    <property type="entry name" value="PPR_rpt"/>
</dbReference>
<evidence type="ECO:0000256" key="14">
    <source>
        <dbReference type="PROSITE-ProRule" id="PRU00708"/>
    </source>
</evidence>
<dbReference type="Pfam" id="PF01535">
    <property type="entry name" value="PPR"/>
    <property type="match status" value="1"/>
</dbReference>
<dbReference type="PROSITE" id="PS50873">
    <property type="entry name" value="PEROXIDASE_4"/>
    <property type="match status" value="1"/>
</dbReference>
<evidence type="ECO:0000256" key="5">
    <source>
        <dbReference type="ARBA" id="ARBA00022617"/>
    </source>
</evidence>
<dbReference type="GO" id="GO:0020037">
    <property type="term" value="F:heme binding"/>
    <property type="evidence" value="ECO:0007669"/>
    <property type="project" value="InterPro"/>
</dbReference>
<dbReference type="PROSITE" id="PS51375">
    <property type="entry name" value="PPR"/>
    <property type="match status" value="1"/>
</dbReference>
<accession>A0A6A4MGM2</accession>
<dbReference type="InterPro" id="IPR011990">
    <property type="entry name" value="TPR-like_helical_dom_sf"/>
</dbReference>
<dbReference type="Gene3D" id="1.10.520.10">
    <property type="match status" value="1"/>
</dbReference>
<evidence type="ECO:0000256" key="8">
    <source>
        <dbReference type="ARBA" id="ARBA00022837"/>
    </source>
</evidence>
<dbReference type="NCBIfam" id="TIGR00756">
    <property type="entry name" value="PPR"/>
    <property type="match status" value="1"/>
</dbReference>
<keyword evidence="18" id="KW-1185">Reference proteome</keyword>
<keyword evidence="9" id="KW-0560">Oxidoreductase</keyword>
<evidence type="ECO:0000256" key="4">
    <source>
        <dbReference type="ARBA" id="ARBA00022559"/>
    </source>
</evidence>
<dbReference type="PRINTS" id="PR00461">
    <property type="entry name" value="PLPEROXIDASE"/>
</dbReference>
<dbReference type="InterPro" id="IPR019794">
    <property type="entry name" value="Peroxidases_AS"/>
</dbReference>
<evidence type="ECO:0000256" key="10">
    <source>
        <dbReference type="ARBA" id="ARBA00023004"/>
    </source>
</evidence>
<dbReference type="OrthoDB" id="2113341at2759"/>
<dbReference type="Proteomes" id="UP000428333">
    <property type="component" value="Linkage Group LG02"/>
</dbReference>
<feature type="binding site" evidence="12">
    <location>
        <position position="210"/>
    </location>
    <ligand>
        <name>Ca(2+)</name>
        <dbReference type="ChEBI" id="CHEBI:29108"/>
        <label>1</label>
    </ligand>
</feature>
<evidence type="ECO:0000256" key="7">
    <source>
        <dbReference type="ARBA" id="ARBA00022737"/>
    </source>
</evidence>
<comment type="similarity">
    <text evidence="15">Belongs to the peroxidase family.</text>
</comment>
<keyword evidence="4" id="KW-0575">Peroxidase</keyword>
<evidence type="ECO:0000313" key="18">
    <source>
        <dbReference type="Proteomes" id="UP000428333"/>
    </source>
</evidence>
<protein>
    <recommendedName>
        <fullName evidence="3">peroxidase</fullName>
        <ecNumber evidence="3">1.11.1.7</ecNumber>
    </recommendedName>
</protein>
<dbReference type="PROSITE" id="PS00436">
    <property type="entry name" value="PEROXIDASE_2"/>
    <property type="match status" value="1"/>
</dbReference>
<dbReference type="GO" id="GO:0140825">
    <property type="term" value="F:lactoperoxidase activity"/>
    <property type="evidence" value="ECO:0007669"/>
    <property type="project" value="UniProtKB-EC"/>
</dbReference>
<dbReference type="EC" id="1.11.1.7" evidence="3"/>
<evidence type="ECO:0000313" key="17">
    <source>
        <dbReference type="EMBL" id="KAE9465929.1"/>
    </source>
</evidence>
<dbReference type="SUPFAM" id="SSF48113">
    <property type="entry name" value="Heme-dependent peroxidases"/>
    <property type="match status" value="1"/>
</dbReference>
<feature type="site" description="Transition state stabilizer" evidence="13">
    <location>
        <position position="196"/>
    </location>
</feature>
<comment type="catalytic activity">
    <reaction evidence="1">
        <text>2 a phenolic donor + H2O2 = 2 a phenolic radical donor + 2 H2O</text>
        <dbReference type="Rhea" id="RHEA:56136"/>
        <dbReference type="ChEBI" id="CHEBI:15377"/>
        <dbReference type="ChEBI" id="CHEBI:16240"/>
        <dbReference type="ChEBI" id="CHEBI:139520"/>
        <dbReference type="ChEBI" id="CHEBI:139521"/>
        <dbReference type="EC" id="1.11.1.7"/>
    </reaction>
</comment>
<feature type="active site" description="Proton acceptor" evidence="11">
    <location>
        <position position="200"/>
    </location>
</feature>
<feature type="binding site" evidence="12">
    <location>
        <position position="204"/>
    </location>
    <ligand>
        <name>Ca(2+)</name>
        <dbReference type="ChEBI" id="CHEBI:29108"/>
        <label>1</label>
    </ligand>
</feature>
<dbReference type="PANTHER" id="PTHR31235">
    <property type="entry name" value="PEROXIDASE 25-RELATED"/>
    <property type="match status" value="1"/>
</dbReference>
<comment type="cofactor">
    <cofactor evidence="2">
        <name>heme b</name>
        <dbReference type="ChEBI" id="CHEBI:60344"/>
    </cofactor>
</comment>
<feature type="binding site" evidence="12">
    <location>
        <position position="201"/>
    </location>
    <ligand>
        <name>Ca(2+)</name>
        <dbReference type="ChEBI" id="CHEBI:29108"/>
        <label>1</label>
    </ligand>
</feature>
<dbReference type="InterPro" id="IPR000823">
    <property type="entry name" value="Peroxidase_pln"/>
</dbReference>
<evidence type="ECO:0000256" key="9">
    <source>
        <dbReference type="ARBA" id="ARBA00023002"/>
    </source>
</evidence>
<evidence type="ECO:0000256" key="1">
    <source>
        <dbReference type="ARBA" id="ARBA00000189"/>
    </source>
</evidence>
<reference evidence="17 18" key="1">
    <citation type="journal article" date="2019" name="Genome Biol. Evol.">
        <title>The Rhododendron genome and chromosomal organization provide insight into shared whole-genome duplications across the heath family (Ericaceae).</title>
        <authorList>
            <person name="Soza V.L."/>
            <person name="Lindsley D."/>
            <person name="Waalkes A."/>
            <person name="Ramage E."/>
            <person name="Patwardhan R.P."/>
            <person name="Burton J.N."/>
            <person name="Adey A."/>
            <person name="Kumar A."/>
            <person name="Qiu R."/>
            <person name="Shendure J."/>
            <person name="Hall B."/>
        </authorList>
    </citation>
    <scope>NUCLEOTIDE SEQUENCE [LARGE SCALE GENOMIC DNA]</scope>
    <source>
        <strain evidence="17">RSF 1966-606</strain>
    </source>
</reference>
<dbReference type="GO" id="GO:0006979">
    <property type="term" value="P:response to oxidative stress"/>
    <property type="evidence" value="ECO:0007669"/>
    <property type="project" value="InterPro"/>
</dbReference>
<keyword evidence="7" id="KW-0677">Repeat</keyword>
<dbReference type="GO" id="GO:0046872">
    <property type="term" value="F:metal ion binding"/>
    <property type="evidence" value="ECO:0007669"/>
    <property type="project" value="UniProtKB-KW"/>
</dbReference>
<organism evidence="17 18">
    <name type="scientific">Rhododendron williamsianum</name>
    <dbReference type="NCBI Taxonomy" id="262921"/>
    <lineage>
        <taxon>Eukaryota</taxon>
        <taxon>Viridiplantae</taxon>
        <taxon>Streptophyta</taxon>
        <taxon>Embryophyta</taxon>
        <taxon>Tracheophyta</taxon>
        <taxon>Spermatophyta</taxon>
        <taxon>Magnoliopsida</taxon>
        <taxon>eudicotyledons</taxon>
        <taxon>Gunneridae</taxon>
        <taxon>Pentapetalae</taxon>
        <taxon>asterids</taxon>
        <taxon>Ericales</taxon>
        <taxon>Ericaceae</taxon>
        <taxon>Ericoideae</taxon>
        <taxon>Rhodoreae</taxon>
        <taxon>Rhododendron</taxon>
    </lineage>
</organism>
<evidence type="ECO:0000256" key="3">
    <source>
        <dbReference type="ARBA" id="ARBA00012313"/>
    </source>
</evidence>
<dbReference type="Pfam" id="PF00141">
    <property type="entry name" value="peroxidase"/>
    <property type="match status" value="1"/>
</dbReference>
<feature type="domain" description="Plant heme peroxidase family profile" evidence="16">
    <location>
        <begin position="159"/>
        <end position="211"/>
    </location>
</feature>
<evidence type="ECO:0000256" key="6">
    <source>
        <dbReference type="ARBA" id="ARBA00022723"/>
    </source>
</evidence>
<evidence type="ECO:0000256" key="13">
    <source>
        <dbReference type="PIRSR" id="PIRSR600823-4"/>
    </source>
</evidence>
<gene>
    <name evidence="17" type="ORF">C3L33_02167</name>
</gene>
<name>A0A6A4MGM2_9ERIC</name>
<comment type="cofactor">
    <cofactor evidence="12">
        <name>Ca(2+)</name>
        <dbReference type="ChEBI" id="CHEBI:29108"/>
    </cofactor>
    <text evidence="12">Binds 2 calcium ions per subunit.</text>
</comment>